<dbReference type="SUPFAM" id="SSF53850">
    <property type="entry name" value="Periplasmic binding protein-like II"/>
    <property type="match status" value="1"/>
</dbReference>
<dbReference type="Gene3D" id="3.40.190.10">
    <property type="entry name" value="Periplasmic binding protein-like II"/>
    <property type="match status" value="2"/>
</dbReference>
<dbReference type="GO" id="GO:0003677">
    <property type="term" value="F:DNA binding"/>
    <property type="evidence" value="ECO:0007669"/>
    <property type="project" value="UniProtKB-KW"/>
</dbReference>
<evidence type="ECO:0000313" key="6">
    <source>
        <dbReference type="EMBL" id="GHB02143.1"/>
    </source>
</evidence>
<dbReference type="PANTHER" id="PTHR30118:SF15">
    <property type="entry name" value="TRANSCRIPTIONAL REGULATORY PROTEIN"/>
    <property type="match status" value="1"/>
</dbReference>
<dbReference type="InterPro" id="IPR036388">
    <property type="entry name" value="WH-like_DNA-bd_sf"/>
</dbReference>
<dbReference type="Proteomes" id="UP000634004">
    <property type="component" value="Unassembled WGS sequence"/>
</dbReference>
<dbReference type="CDD" id="cd08417">
    <property type="entry name" value="PBP2_Nitroaromatics_like"/>
    <property type="match status" value="1"/>
</dbReference>
<dbReference type="InterPro" id="IPR005119">
    <property type="entry name" value="LysR_subst-bd"/>
</dbReference>
<dbReference type="PROSITE" id="PS50931">
    <property type="entry name" value="HTH_LYSR"/>
    <property type="match status" value="1"/>
</dbReference>
<dbReference type="PRINTS" id="PR00039">
    <property type="entry name" value="HTHLYSR"/>
</dbReference>
<name>A0A8J3CU65_9PROT</name>
<dbReference type="InterPro" id="IPR037402">
    <property type="entry name" value="YidZ_PBP2"/>
</dbReference>
<dbReference type="Gene3D" id="1.10.10.10">
    <property type="entry name" value="Winged helix-like DNA-binding domain superfamily/Winged helix DNA-binding domain"/>
    <property type="match status" value="1"/>
</dbReference>
<dbReference type="AlphaFoldDB" id="A0A8J3CU65"/>
<dbReference type="EMBL" id="BMZH01000013">
    <property type="protein sequence ID" value="GHB02143.1"/>
    <property type="molecule type" value="Genomic_DNA"/>
</dbReference>
<evidence type="ECO:0000256" key="4">
    <source>
        <dbReference type="ARBA" id="ARBA00023163"/>
    </source>
</evidence>
<comment type="caution">
    <text evidence="6">The sequence shown here is derived from an EMBL/GenBank/DDBJ whole genome shotgun (WGS) entry which is preliminary data.</text>
</comment>
<dbReference type="Pfam" id="PF00126">
    <property type="entry name" value="HTH_1"/>
    <property type="match status" value="1"/>
</dbReference>
<reference evidence="6" key="2">
    <citation type="submission" date="2020-09" db="EMBL/GenBank/DDBJ databases">
        <authorList>
            <person name="Sun Q."/>
            <person name="Kim S."/>
        </authorList>
    </citation>
    <scope>NUCLEOTIDE SEQUENCE</scope>
    <source>
        <strain evidence="6">KCTC 32513</strain>
    </source>
</reference>
<evidence type="ECO:0000256" key="2">
    <source>
        <dbReference type="ARBA" id="ARBA00023015"/>
    </source>
</evidence>
<dbReference type="InterPro" id="IPR050389">
    <property type="entry name" value="LysR-type_TF"/>
</dbReference>
<proteinExistence type="inferred from homology"/>
<protein>
    <submittedName>
        <fullName evidence="6">LysR family transcriptional regulator</fullName>
    </submittedName>
</protein>
<keyword evidence="3" id="KW-0238">DNA-binding</keyword>
<dbReference type="GO" id="GO:0003700">
    <property type="term" value="F:DNA-binding transcription factor activity"/>
    <property type="evidence" value="ECO:0007669"/>
    <property type="project" value="InterPro"/>
</dbReference>
<evidence type="ECO:0000313" key="7">
    <source>
        <dbReference type="Proteomes" id="UP000634004"/>
    </source>
</evidence>
<dbReference type="InterPro" id="IPR000847">
    <property type="entry name" value="LysR_HTH_N"/>
</dbReference>
<dbReference type="PANTHER" id="PTHR30118">
    <property type="entry name" value="HTH-TYPE TRANSCRIPTIONAL REGULATOR LEUO-RELATED"/>
    <property type="match status" value="1"/>
</dbReference>
<keyword evidence="2" id="KW-0805">Transcription regulation</keyword>
<keyword evidence="4" id="KW-0804">Transcription</keyword>
<dbReference type="Pfam" id="PF03466">
    <property type="entry name" value="LysR_substrate"/>
    <property type="match status" value="1"/>
</dbReference>
<evidence type="ECO:0000256" key="1">
    <source>
        <dbReference type="ARBA" id="ARBA00009437"/>
    </source>
</evidence>
<dbReference type="SUPFAM" id="SSF46785">
    <property type="entry name" value="Winged helix' DNA-binding domain"/>
    <property type="match status" value="1"/>
</dbReference>
<sequence length="315" mass="35051">MKLNDGIVYIHIMNLRLLDLNLLVVFDALMRERHVTRAAQSIGLSQPAFSNALTRLRDRLGDELFIRAPDGMKPTPWALELSGPISTSLSEIENALDGASFDPATSKRAFTIATPDYATITLFPKLLERMRKTAPGVVLQIITPSRHIGEYLDTQKADIALLNWADTPERFVSEPLFAENWVCVMRPEHPMVGQRPTLARYSSAGHLLVNPMGERRNWVDEALADRGHTRHVAYAMPTYGPAPLILETTDLILTCPASVAKVYEEKSGMFVSTCPVATPPSVRSIDMVWHSRLGNHPAQSWLRNLLRDASNTFGA</sequence>
<feature type="domain" description="HTH lysR-type" evidence="5">
    <location>
        <begin position="18"/>
        <end position="75"/>
    </location>
</feature>
<evidence type="ECO:0000256" key="3">
    <source>
        <dbReference type="ARBA" id="ARBA00023125"/>
    </source>
</evidence>
<keyword evidence="7" id="KW-1185">Reference proteome</keyword>
<dbReference type="RefSeq" id="WP_189499171.1">
    <property type="nucleotide sequence ID" value="NZ_BMZH01000013.1"/>
</dbReference>
<reference evidence="6" key="1">
    <citation type="journal article" date="2014" name="Int. J. Syst. Evol. Microbiol.">
        <title>Complete genome sequence of Corynebacterium casei LMG S-19264T (=DSM 44701T), isolated from a smear-ripened cheese.</title>
        <authorList>
            <consortium name="US DOE Joint Genome Institute (JGI-PGF)"/>
            <person name="Walter F."/>
            <person name="Albersmeier A."/>
            <person name="Kalinowski J."/>
            <person name="Ruckert C."/>
        </authorList>
    </citation>
    <scope>NUCLEOTIDE SEQUENCE</scope>
    <source>
        <strain evidence="6">KCTC 32513</strain>
    </source>
</reference>
<accession>A0A8J3CU65</accession>
<organism evidence="6 7">
    <name type="scientific">Algimonas arctica</name>
    <dbReference type="NCBI Taxonomy" id="1479486"/>
    <lineage>
        <taxon>Bacteria</taxon>
        <taxon>Pseudomonadati</taxon>
        <taxon>Pseudomonadota</taxon>
        <taxon>Alphaproteobacteria</taxon>
        <taxon>Maricaulales</taxon>
        <taxon>Robiginitomaculaceae</taxon>
        <taxon>Algimonas</taxon>
    </lineage>
</organism>
<gene>
    <name evidence="6" type="ORF">GCM10009069_26160</name>
</gene>
<comment type="similarity">
    <text evidence="1">Belongs to the LysR transcriptional regulatory family.</text>
</comment>
<dbReference type="InterPro" id="IPR036390">
    <property type="entry name" value="WH_DNA-bd_sf"/>
</dbReference>
<evidence type="ECO:0000259" key="5">
    <source>
        <dbReference type="PROSITE" id="PS50931"/>
    </source>
</evidence>